<dbReference type="PANTHER" id="PTHR42754:SF1">
    <property type="entry name" value="LIPOPROTEIN"/>
    <property type="match status" value="1"/>
</dbReference>
<dbReference type="EMBL" id="JAJADQ010000021">
    <property type="protein sequence ID" value="MCB2380543.1"/>
    <property type="molecule type" value="Genomic_DNA"/>
</dbReference>
<name>A0ABS8AJC5_9BACT</name>
<feature type="domain" description="Secretion system C-terminal sorting" evidence="2">
    <location>
        <begin position="464"/>
        <end position="537"/>
    </location>
</feature>
<dbReference type="Proteomes" id="UP001165297">
    <property type="component" value="Unassembled WGS sequence"/>
</dbReference>
<evidence type="ECO:0000313" key="4">
    <source>
        <dbReference type="Proteomes" id="UP001165297"/>
    </source>
</evidence>
<keyword evidence="1" id="KW-0732">Signal</keyword>
<evidence type="ECO:0000256" key="1">
    <source>
        <dbReference type="SAM" id="SignalP"/>
    </source>
</evidence>
<feature type="chain" id="PRO_5047173906" evidence="1">
    <location>
        <begin position="27"/>
        <end position="541"/>
    </location>
</feature>
<evidence type="ECO:0000259" key="2">
    <source>
        <dbReference type="Pfam" id="PF18962"/>
    </source>
</evidence>
<dbReference type="PANTHER" id="PTHR42754">
    <property type="entry name" value="ENDOGLUCANASE"/>
    <property type="match status" value="1"/>
</dbReference>
<gene>
    <name evidence="3" type="ORF">LGH70_23315</name>
</gene>
<feature type="signal peptide" evidence="1">
    <location>
        <begin position="1"/>
        <end position="26"/>
    </location>
</feature>
<comment type="caution">
    <text evidence="3">The sequence shown here is derived from an EMBL/GenBank/DDBJ whole genome shotgun (WGS) entry which is preliminary data.</text>
</comment>
<keyword evidence="4" id="KW-1185">Reference proteome</keyword>
<dbReference type="InterPro" id="IPR026444">
    <property type="entry name" value="Secre_tail"/>
</dbReference>
<evidence type="ECO:0000313" key="3">
    <source>
        <dbReference type="EMBL" id="MCB2380543.1"/>
    </source>
</evidence>
<organism evidence="3 4">
    <name type="scientific">Hymenobacter nitidus</name>
    <dbReference type="NCBI Taxonomy" id="2880929"/>
    <lineage>
        <taxon>Bacteria</taxon>
        <taxon>Pseudomonadati</taxon>
        <taxon>Bacteroidota</taxon>
        <taxon>Cytophagia</taxon>
        <taxon>Cytophagales</taxon>
        <taxon>Hymenobacteraceae</taxon>
        <taxon>Hymenobacter</taxon>
    </lineage>
</organism>
<dbReference type="Pfam" id="PF18962">
    <property type="entry name" value="Por_Secre_tail"/>
    <property type="match status" value="1"/>
</dbReference>
<sequence length="541" mass="57584">MPTYLLSYLTGSLLFAASLSAQQAQAQAPTKQWEKSFGGSERDNARVVRATRDGGVIVGGISFSSPGSGTRTQANRGLGDYWIHKLDAQGNTQWERAVGGIYADDLYSLEQTPDGGYLLAGDSGSPVGGDKTQGVIGEIDYWFVKLDANGNKLWDKVIGGNRADFLHLLSGTRDGGYIVGGNSVSDRGFDKSEANKGDYDYWIVKLDATGNRQWDRTLGTSLSEAIGGLQQTSDGGYLVGGDGRHGRDGDKTQVGRGNSDMWVVKLSATGTTLWDKTYGTTGSEQLTSMWATPDGGALLGGSSTAGINGDKTQVSRGSYDCWLVKIDANGIKQWDRAYGGPGSEAIFDIYPTPDGGYILGCGTDSGIGGDKSQAGRGGRDFWIIKIDATGTKQWERTLGTSGFDFFTSVRPTTTGGYIIAGDSDAGIDGDKISPNYGRDDYWVIMLNGTTTTTTTAASRSNLSVYPTPAQGHLTLHLPDEASHRDLKIRLVDATGRIVYAQAVKTLGRDVAVEVGAHPAGLYFLRLEGADGYLATQRVILE</sequence>
<dbReference type="NCBIfam" id="TIGR04183">
    <property type="entry name" value="Por_Secre_tail"/>
    <property type="match status" value="1"/>
</dbReference>
<dbReference type="SUPFAM" id="SSF50998">
    <property type="entry name" value="Quinoprotein alcohol dehydrogenase-like"/>
    <property type="match status" value="1"/>
</dbReference>
<protein>
    <submittedName>
        <fullName evidence="3">T9SS type A sorting domain-containing protein</fullName>
    </submittedName>
</protein>
<reference evidence="3" key="1">
    <citation type="submission" date="2021-10" db="EMBL/GenBank/DDBJ databases">
        <authorList>
            <person name="Dean J.D."/>
            <person name="Kim M.K."/>
            <person name="Newey C.N."/>
            <person name="Stoker T.S."/>
            <person name="Thompson D.W."/>
            <person name="Grose J.H."/>
        </authorList>
    </citation>
    <scope>NUCLEOTIDE SEQUENCE</scope>
    <source>
        <strain evidence="3">BT635</strain>
    </source>
</reference>
<accession>A0ABS8AJC5</accession>
<dbReference type="RefSeq" id="WP_226190870.1">
    <property type="nucleotide sequence ID" value="NZ_JAJADQ010000021.1"/>
</dbReference>
<dbReference type="InterPro" id="IPR011047">
    <property type="entry name" value="Quinoprotein_ADH-like_sf"/>
</dbReference>
<proteinExistence type="predicted"/>